<comment type="caution">
    <text evidence="2">The sequence shown here is derived from an EMBL/GenBank/DDBJ whole genome shotgun (WGS) entry which is preliminary data.</text>
</comment>
<dbReference type="SUPFAM" id="SSF52821">
    <property type="entry name" value="Rhodanese/Cell cycle control phosphatase"/>
    <property type="match status" value="1"/>
</dbReference>
<dbReference type="InterPro" id="IPR036873">
    <property type="entry name" value="Rhodanese-like_dom_sf"/>
</dbReference>
<dbReference type="AlphaFoldDB" id="A0A0N8GSC7"/>
<accession>A0A0N8GSC7</accession>
<feature type="domain" description="Rhodanese" evidence="1">
    <location>
        <begin position="24"/>
        <end position="113"/>
    </location>
</feature>
<dbReference type="Pfam" id="PF00581">
    <property type="entry name" value="Rhodanese"/>
    <property type="match status" value="1"/>
</dbReference>
<dbReference type="Proteomes" id="UP000050277">
    <property type="component" value="Unassembled WGS sequence"/>
</dbReference>
<dbReference type="Gene3D" id="3.40.250.10">
    <property type="entry name" value="Rhodanese-like domain"/>
    <property type="match status" value="1"/>
</dbReference>
<dbReference type="STRING" id="70996.SE18_09725"/>
<gene>
    <name evidence="2" type="ORF">SE18_09725</name>
</gene>
<dbReference type="SMART" id="SM00450">
    <property type="entry name" value="RHOD"/>
    <property type="match status" value="1"/>
</dbReference>
<organism evidence="2 3">
    <name type="scientific">Herpetosiphon geysericola</name>
    <dbReference type="NCBI Taxonomy" id="70996"/>
    <lineage>
        <taxon>Bacteria</taxon>
        <taxon>Bacillati</taxon>
        <taxon>Chloroflexota</taxon>
        <taxon>Chloroflexia</taxon>
        <taxon>Herpetosiphonales</taxon>
        <taxon>Herpetosiphonaceae</taxon>
        <taxon>Herpetosiphon</taxon>
    </lineage>
</organism>
<sequence length="115" mass="12849">MPLAKELNMYNNQSAEEIAARIAAGEDLYLLDVREPNEWEIASIAKSEHKAMSHINEWVGELPQDREIVVFCHHGGRSAQVCHALATQAGFTQLTNMTGGIDRWSLAVDPSVKRY</sequence>
<keyword evidence="3" id="KW-1185">Reference proteome</keyword>
<name>A0A0N8GSC7_9CHLR</name>
<dbReference type="InterPro" id="IPR001763">
    <property type="entry name" value="Rhodanese-like_dom"/>
</dbReference>
<dbReference type="InterPro" id="IPR050229">
    <property type="entry name" value="GlpE_sulfurtransferase"/>
</dbReference>
<protein>
    <submittedName>
        <fullName evidence="2">Rhodanese domain protein</fullName>
    </submittedName>
</protein>
<dbReference type="PANTHER" id="PTHR43031">
    <property type="entry name" value="FAD-DEPENDENT OXIDOREDUCTASE"/>
    <property type="match status" value="1"/>
</dbReference>
<reference evidence="2 3" key="1">
    <citation type="submission" date="2015-07" db="EMBL/GenBank/DDBJ databases">
        <title>Whole genome sequence of Herpetosiphon geysericola DSM 7119.</title>
        <authorList>
            <person name="Hemp J."/>
            <person name="Ward L.M."/>
            <person name="Pace L.A."/>
            <person name="Fischer W.W."/>
        </authorList>
    </citation>
    <scope>NUCLEOTIDE SEQUENCE [LARGE SCALE GENOMIC DNA]</scope>
    <source>
        <strain evidence="2 3">DSM 7119</strain>
    </source>
</reference>
<dbReference type="PANTHER" id="PTHR43031:SF17">
    <property type="entry name" value="SULFURTRANSFERASE YTWF-RELATED"/>
    <property type="match status" value="1"/>
</dbReference>
<evidence type="ECO:0000313" key="3">
    <source>
        <dbReference type="Proteomes" id="UP000050277"/>
    </source>
</evidence>
<dbReference type="PROSITE" id="PS50206">
    <property type="entry name" value="RHODANESE_3"/>
    <property type="match status" value="1"/>
</dbReference>
<evidence type="ECO:0000313" key="2">
    <source>
        <dbReference type="EMBL" id="KPL88930.1"/>
    </source>
</evidence>
<proteinExistence type="predicted"/>
<evidence type="ECO:0000259" key="1">
    <source>
        <dbReference type="PROSITE" id="PS50206"/>
    </source>
</evidence>
<dbReference type="EMBL" id="LGKP01000015">
    <property type="protein sequence ID" value="KPL88930.1"/>
    <property type="molecule type" value="Genomic_DNA"/>
</dbReference>